<organism evidence="2 3">
    <name type="scientific">Celeribacter indicus</name>
    <dbReference type="NCBI Taxonomy" id="1208324"/>
    <lineage>
        <taxon>Bacteria</taxon>
        <taxon>Pseudomonadati</taxon>
        <taxon>Pseudomonadota</taxon>
        <taxon>Alphaproteobacteria</taxon>
        <taxon>Rhodobacterales</taxon>
        <taxon>Roseobacteraceae</taxon>
        <taxon>Celeribacter</taxon>
    </lineage>
</organism>
<keyword evidence="3" id="KW-1185">Reference proteome</keyword>
<evidence type="ECO:0000313" key="3">
    <source>
        <dbReference type="Proteomes" id="UP000031521"/>
    </source>
</evidence>
<dbReference type="AlphaFoldDB" id="A0A0B5E810"/>
<name>A0A0B5E810_9RHOB</name>
<feature type="transmembrane region" description="Helical" evidence="1">
    <location>
        <begin position="36"/>
        <end position="56"/>
    </location>
</feature>
<dbReference type="PANTHER" id="PTHR38457:SF1">
    <property type="entry name" value="REGULATOR ABRB-RELATED"/>
    <property type="match status" value="1"/>
</dbReference>
<accession>A0A0B5E810</accession>
<dbReference type="Pfam" id="PF05145">
    <property type="entry name" value="AbrB"/>
    <property type="match status" value="1"/>
</dbReference>
<feature type="transmembrane region" description="Helical" evidence="1">
    <location>
        <begin position="243"/>
        <end position="268"/>
    </location>
</feature>
<reference evidence="2 3" key="1">
    <citation type="journal article" date="2014" name="Int. J. Syst. Evol. Microbiol.">
        <title>Celeribacter indicus sp. nov., a polycyclic aromatic hydrocarbon-degrading bacterium from deep-sea sediment and reclassification of Huaishuia halophila as Celeribacter halophilus comb. nov.</title>
        <authorList>
            <person name="Lai Q."/>
            <person name="Cao J."/>
            <person name="Yuan J."/>
            <person name="Li F."/>
            <person name="Shao Z."/>
        </authorList>
    </citation>
    <scope>NUCLEOTIDE SEQUENCE [LARGE SCALE GENOMIC DNA]</scope>
    <source>
        <strain evidence="2">P73</strain>
        <plasmid evidence="3">Plasmid pP73A</plasmid>
    </source>
</reference>
<evidence type="ECO:0000256" key="1">
    <source>
        <dbReference type="SAM" id="Phobius"/>
    </source>
</evidence>
<geneLocation type="plasmid" evidence="2 3">
    <name>pP73A</name>
</geneLocation>
<dbReference type="RefSeq" id="WP_074743318.1">
    <property type="nucleotide sequence ID" value="NZ_CP004394.1"/>
</dbReference>
<keyword evidence="1" id="KW-0472">Membrane</keyword>
<dbReference type="GO" id="GO:0016020">
    <property type="term" value="C:membrane"/>
    <property type="evidence" value="ECO:0007669"/>
    <property type="project" value="InterPro"/>
</dbReference>
<dbReference type="PANTHER" id="PTHR38457">
    <property type="entry name" value="REGULATOR ABRB-RELATED"/>
    <property type="match status" value="1"/>
</dbReference>
<dbReference type="GO" id="GO:0010468">
    <property type="term" value="P:regulation of gene expression"/>
    <property type="evidence" value="ECO:0007669"/>
    <property type="project" value="InterPro"/>
</dbReference>
<evidence type="ECO:0000313" key="2">
    <source>
        <dbReference type="EMBL" id="AJE49151.1"/>
    </source>
</evidence>
<sequence length="351" mass="36732">MKSDTIGPRLTGYGLAAALGLVGGFCFQWIGSPLPWFLGPMLFNAVFAIAGAPILGPDVLRPIALPVLGVMLGSAFLPEIFRNAGAWALSLGLIPFYVALSSGVNYAYFRRIARRDPVTSFFSSVPGGLNDMIILGEEYGGDTRQIALSHSMRILVSVLFLALTLVLMLGVSGRAIPRPVTHLSDISPAGGLVLLGCAVAGPFLGRVLRFPARYLLGPLFLSATAHLAGAVESGPPTLLSLSAQFVLGTGVGARFAGVSFASAALSMLHGMISSLIALAISAAIAVVALQAADIAFFEAFLGYAPGGMMEMSLLALAIGQSVAYVTIAHVTRYVIVMFTAPTVFSRLRTRW</sequence>
<keyword evidence="1" id="KW-1133">Transmembrane helix</keyword>
<dbReference type="NCBIfam" id="TIGR03082">
    <property type="entry name" value="Gneg_AbrB_dup"/>
    <property type="match status" value="2"/>
</dbReference>
<dbReference type="HOGENOM" id="CLU_050210_2_1_5"/>
<keyword evidence="2" id="KW-0503">Monooxygenase</keyword>
<dbReference type="InterPro" id="IPR007820">
    <property type="entry name" value="AbrB_fam"/>
</dbReference>
<proteinExistence type="predicted"/>
<dbReference type="EMBL" id="CP004394">
    <property type="protein sequence ID" value="AJE49151.1"/>
    <property type="molecule type" value="Genomic_DNA"/>
</dbReference>
<feature type="transmembrane region" description="Helical" evidence="1">
    <location>
        <begin position="154"/>
        <end position="176"/>
    </location>
</feature>
<dbReference type="KEGG" id="cid:P73_4436"/>
<dbReference type="PIRSF" id="PIRSF038991">
    <property type="entry name" value="Protein_AbrB"/>
    <property type="match status" value="1"/>
</dbReference>
<keyword evidence="2" id="KW-0614">Plasmid</keyword>
<dbReference type="Proteomes" id="UP000031521">
    <property type="component" value="Plasmid pP73A"/>
</dbReference>
<keyword evidence="2" id="KW-0560">Oxidoreductase</keyword>
<gene>
    <name evidence="2" type="ORF">P73_4436</name>
</gene>
<feature type="transmembrane region" description="Helical" evidence="1">
    <location>
        <begin position="188"/>
        <end position="207"/>
    </location>
</feature>
<keyword evidence="1" id="KW-0812">Transmembrane</keyword>
<feature type="transmembrane region" description="Helical" evidence="1">
    <location>
        <begin position="87"/>
        <end position="109"/>
    </location>
</feature>
<feature type="transmembrane region" description="Helical" evidence="1">
    <location>
        <begin position="214"/>
        <end position="231"/>
    </location>
</feature>
<dbReference type="InterPro" id="IPR017516">
    <property type="entry name" value="AbrB_dup"/>
</dbReference>
<feature type="transmembrane region" description="Helical" evidence="1">
    <location>
        <begin position="321"/>
        <end position="344"/>
    </location>
</feature>
<feature type="transmembrane region" description="Helical" evidence="1">
    <location>
        <begin position="275"/>
        <end position="301"/>
    </location>
</feature>
<protein>
    <submittedName>
        <fullName evidence="2">Ammonia monooxygenase superfamily protein</fullName>
    </submittedName>
</protein>
<feature type="transmembrane region" description="Helical" evidence="1">
    <location>
        <begin position="12"/>
        <end position="30"/>
    </location>
</feature>
<feature type="transmembrane region" description="Helical" evidence="1">
    <location>
        <begin position="63"/>
        <end position="81"/>
    </location>
</feature>
<dbReference type="GO" id="GO:0004497">
    <property type="term" value="F:monooxygenase activity"/>
    <property type="evidence" value="ECO:0007669"/>
    <property type="project" value="UniProtKB-KW"/>
</dbReference>
<dbReference type="OrthoDB" id="7157734at2"/>